<dbReference type="EMBL" id="JAJADR010000004">
    <property type="protein sequence ID" value="MCB2409252.1"/>
    <property type="molecule type" value="Genomic_DNA"/>
</dbReference>
<keyword evidence="1" id="KW-0732">Signal</keyword>
<proteinExistence type="predicted"/>
<evidence type="ECO:0000313" key="2">
    <source>
        <dbReference type="EMBL" id="MCB2409252.1"/>
    </source>
</evidence>
<comment type="caution">
    <text evidence="2">The sequence shown here is derived from an EMBL/GenBank/DDBJ whole genome shotgun (WGS) entry which is preliminary data.</text>
</comment>
<dbReference type="Proteomes" id="UP001165296">
    <property type="component" value="Unassembled WGS sequence"/>
</dbReference>
<accession>A0ABS8ASR1</accession>
<keyword evidence="3" id="KW-1185">Reference proteome</keyword>
<evidence type="ECO:0000313" key="3">
    <source>
        <dbReference type="Proteomes" id="UP001165296"/>
    </source>
</evidence>
<sequence length="74" mass="7791">MKAITLLLLASFLSTEPFAAADASPAVATATTVAAGSSHEAIFGASKRRKRKKSRPAYRRIGRYLAPTAQQATA</sequence>
<dbReference type="RefSeq" id="WP_226176827.1">
    <property type="nucleotide sequence ID" value="NZ_JAJADR010000004.1"/>
</dbReference>
<name>A0ABS8ASR1_9BACT</name>
<evidence type="ECO:0000256" key="1">
    <source>
        <dbReference type="SAM" id="SignalP"/>
    </source>
</evidence>
<reference evidence="2" key="1">
    <citation type="submission" date="2021-10" db="EMBL/GenBank/DDBJ databases">
        <authorList>
            <person name="Dean J.D."/>
            <person name="Kim M.K."/>
            <person name="Newey C.N."/>
            <person name="Stoker T.S."/>
            <person name="Thompson D.W."/>
            <person name="Grose J.H."/>
        </authorList>
    </citation>
    <scope>NUCLEOTIDE SEQUENCE</scope>
    <source>
        <strain evidence="2">BT178</strain>
    </source>
</reference>
<protein>
    <submittedName>
        <fullName evidence="2">Uncharacterized protein</fullName>
    </submittedName>
</protein>
<organism evidence="2 3">
    <name type="scientific">Hymenobacter lucidus</name>
    <dbReference type="NCBI Taxonomy" id="2880930"/>
    <lineage>
        <taxon>Bacteria</taxon>
        <taxon>Pseudomonadati</taxon>
        <taxon>Bacteroidota</taxon>
        <taxon>Cytophagia</taxon>
        <taxon>Cytophagales</taxon>
        <taxon>Hymenobacteraceae</taxon>
        <taxon>Hymenobacter</taxon>
    </lineage>
</organism>
<feature type="chain" id="PRO_5046387101" evidence="1">
    <location>
        <begin position="20"/>
        <end position="74"/>
    </location>
</feature>
<feature type="signal peptide" evidence="1">
    <location>
        <begin position="1"/>
        <end position="19"/>
    </location>
</feature>
<gene>
    <name evidence="2" type="ORF">LGH74_14770</name>
</gene>